<proteinExistence type="inferred from homology"/>
<dbReference type="InterPro" id="IPR032808">
    <property type="entry name" value="DoxX"/>
</dbReference>
<evidence type="ECO:0000256" key="1">
    <source>
        <dbReference type="ARBA" id="ARBA00004651"/>
    </source>
</evidence>
<comment type="caution">
    <text evidence="9">The sequence shown here is derived from an EMBL/GenBank/DDBJ whole genome shotgun (WGS) entry which is preliminary data.</text>
</comment>
<keyword evidence="4 8" id="KW-0812">Transmembrane</keyword>
<keyword evidence="6 8" id="KW-0472">Membrane</keyword>
<evidence type="ECO:0000256" key="3">
    <source>
        <dbReference type="ARBA" id="ARBA00022475"/>
    </source>
</evidence>
<keyword evidence="10" id="KW-1185">Reference proteome</keyword>
<gene>
    <name evidence="9" type="ORF">SGM_0638</name>
</gene>
<dbReference type="PANTHER" id="PTHR33452">
    <property type="entry name" value="OXIDOREDUCTASE CATD-RELATED"/>
    <property type="match status" value="1"/>
</dbReference>
<dbReference type="AlphaFoldDB" id="F3NBA4"/>
<protein>
    <submittedName>
        <fullName evidence="9">Putative membrane protein</fullName>
    </submittedName>
</protein>
<name>F3NBA4_9ACTN</name>
<dbReference type="GO" id="GO:0005886">
    <property type="term" value="C:plasma membrane"/>
    <property type="evidence" value="ECO:0007669"/>
    <property type="project" value="UniProtKB-SubCell"/>
</dbReference>
<evidence type="ECO:0000256" key="8">
    <source>
        <dbReference type="SAM" id="Phobius"/>
    </source>
</evidence>
<dbReference type="Proteomes" id="UP000003022">
    <property type="component" value="Unassembled WGS sequence"/>
</dbReference>
<accession>F3NBA4</accession>
<sequence length="266" mass="26755">MPGREDGEAGEVVHQGRRGNSGAARDGSARTGVRHPHVRHRGGPYRASAPLTRPAARDGPGRCGAWNGGGARGTLAVPGVIVTLCDRRDVGLLLLRLGTGGVLAAHGAQKLFGWFGGHGLEGTGQFMESVGYAPGRASATAAGLAETGGGTLLALGLATPAAGSAAAGAMAGAAAVHAPNGFFAQSGGYEYAAALGLTAAGLAVAGPGRLSLDHVLRHAVNRNWMVPAALGVTAAVTCAVVGARTRRIRERERAERLGDQAPLFEE</sequence>
<dbReference type="EMBL" id="AEYX01000002">
    <property type="protein sequence ID" value="EGG49563.1"/>
    <property type="molecule type" value="Genomic_DNA"/>
</dbReference>
<dbReference type="PANTHER" id="PTHR33452:SF1">
    <property type="entry name" value="INNER MEMBRANE PROTEIN YPHA-RELATED"/>
    <property type="match status" value="1"/>
</dbReference>
<feature type="compositionally biased region" description="Basic residues" evidence="7">
    <location>
        <begin position="32"/>
        <end position="43"/>
    </location>
</feature>
<evidence type="ECO:0000256" key="6">
    <source>
        <dbReference type="ARBA" id="ARBA00023136"/>
    </source>
</evidence>
<comment type="subcellular location">
    <subcellularLocation>
        <location evidence="1">Cell membrane</location>
        <topology evidence="1">Multi-pass membrane protein</topology>
    </subcellularLocation>
</comment>
<feature type="transmembrane region" description="Helical" evidence="8">
    <location>
        <begin position="224"/>
        <end position="243"/>
    </location>
</feature>
<comment type="similarity">
    <text evidence="2">Belongs to the DoxX family.</text>
</comment>
<dbReference type="InterPro" id="IPR051907">
    <property type="entry name" value="DoxX-like_oxidoreductase"/>
</dbReference>
<evidence type="ECO:0000256" key="7">
    <source>
        <dbReference type="SAM" id="MobiDB-lite"/>
    </source>
</evidence>
<organism evidence="9 10">
    <name type="scientific">Streptomyces griseoaurantiacus M045</name>
    <dbReference type="NCBI Taxonomy" id="996637"/>
    <lineage>
        <taxon>Bacteria</taxon>
        <taxon>Bacillati</taxon>
        <taxon>Actinomycetota</taxon>
        <taxon>Actinomycetes</taxon>
        <taxon>Kitasatosporales</taxon>
        <taxon>Streptomycetaceae</taxon>
        <taxon>Streptomyces</taxon>
        <taxon>Streptomyces aurantiacus group</taxon>
    </lineage>
</organism>
<reference evidence="9 10" key="1">
    <citation type="journal article" date="2011" name="J. Bacteriol.">
        <title>Draft genome sequence of the marine bacterium Streptomyces griseoaurantiacus M045, which produces novel manumycin-type antibiotics with a pABA core component.</title>
        <authorList>
            <person name="Li F."/>
            <person name="Jiang P."/>
            <person name="Zheng H."/>
            <person name="Wang S."/>
            <person name="Zhao G."/>
            <person name="Qin S."/>
            <person name="Liu Z."/>
        </authorList>
    </citation>
    <scope>NUCLEOTIDE SEQUENCE [LARGE SCALE GENOMIC DNA]</scope>
    <source>
        <strain evidence="9 10">M045</strain>
    </source>
</reference>
<feature type="region of interest" description="Disordered" evidence="7">
    <location>
        <begin position="1"/>
        <end position="58"/>
    </location>
</feature>
<evidence type="ECO:0000256" key="5">
    <source>
        <dbReference type="ARBA" id="ARBA00022989"/>
    </source>
</evidence>
<evidence type="ECO:0000313" key="9">
    <source>
        <dbReference type="EMBL" id="EGG49563.1"/>
    </source>
</evidence>
<keyword evidence="3" id="KW-1003">Cell membrane</keyword>
<evidence type="ECO:0000256" key="4">
    <source>
        <dbReference type="ARBA" id="ARBA00022692"/>
    </source>
</evidence>
<dbReference type="STRING" id="996637.SGM_0638"/>
<evidence type="ECO:0000256" key="2">
    <source>
        <dbReference type="ARBA" id="ARBA00006679"/>
    </source>
</evidence>
<keyword evidence="5 8" id="KW-1133">Transmembrane helix</keyword>
<evidence type="ECO:0000313" key="10">
    <source>
        <dbReference type="Proteomes" id="UP000003022"/>
    </source>
</evidence>
<dbReference type="eggNOG" id="COG2259">
    <property type="taxonomic scope" value="Bacteria"/>
</dbReference>
<dbReference type="Pfam" id="PF07681">
    <property type="entry name" value="DoxX"/>
    <property type="match status" value="1"/>
</dbReference>